<evidence type="ECO:0000256" key="1">
    <source>
        <dbReference type="ARBA" id="ARBA00006484"/>
    </source>
</evidence>
<evidence type="ECO:0000313" key="3">
    <source>
        <dbReference type="EMBL" id="SVC09834.1"/>
    </source>
</evidence>
<dbReference type="InterPro" id="IPR036291">
    <property type="entry name" value="NAD(P)-bd_dom_sf"/>
</dbReference>
<evidence type="ECO:0000256" key="2">
    <source>
        <dbReference type="ARBA" id="ARBA00023002"/>
    </source>
</evidence>
<organism evidence="3">
    <name type="scientific">marine metagenome</name>
    <dbReference type="NCBI Taxonomy" id="408172"/>
    <lineage>
        <taxon>unclassified sequences</taxon>
        <taxon>metagenomes</taxon>
        <taxon>ecological metagenomes</taxon>
    </lineage>
</organism>
<proteinExistence type="inferred from homology"/>
<dbReference type="FunFam" id="3.40.50.720:FF:000173">
    <property type="entry name" value="3-oxoacyl-[acyl-carrier protein] reductase"/>
    <property type="match status" value="1"/>
</dbReference>
<dbReference type="PANTHER" id="PTHR42879:SF2">
    <property type="entry name" value="3-OXOACYL-[ACYL-CARRIER-PROTEIN] REDUCTASE FABG"/>
    <property type="match status" value="1"/>
</dbReference>
<dbReference type="Gene3D" id="3.40.50.720">
    <property type="entry name" value="NAD(P)-binding Rossmann-like Domain"/>
    <property type="match status" value="1"/>
</dbReference>
<reference evidence="3" key="1">
    <citation type="submission" date="2018-05" db="EMBL/GenBank/DDBJ databases">
        <authorList>
            <person name="Lanie J.A."/>
            <person name="Ng W.-L."/>
            <person name="Kazmierczak K.M."/>
            <person name="Andrzejewski T.M."/>
            <person name="Davidsen T.M."/>
            <person name="Wayne K.J."/>
            <person name="Tettelin H."/>
            <person name="Glass J.I."/>
            <person name="Rusch D."/>
            <person name="Podicherti R."/>
            <person name="Tsui H.-C.T."/>
            <person name="Winkler M.E."/>
        </authorList>
    </citation>
    <scope>NUCLEOTIDE SEQUENCE</scope>
</reference>
<dbReference type="AlphaFoldDB" id="A0A382JC48"/>
<name>A0A382JC48_9ZZZZ</name>
<dbReference type="InterPro" id="IPR050259">
    <property type="entry name" value="SDR"/>
</dbReference>
<dbReference type="NCBIfam" id="NF005559">
    <property type="entry name" value="PRK07231.1"/>
    <property type="match status" value="1"/>
</dbReference>
<protein>
    <recommendedName>
        <fullName evidence="4">Beta-ketoacyl-ACP reductase</fullName>
    </recommendedName>
</protein>
<dbReference type="SUPFAM" id="SSF51735">
    <property type="entry name" value="NAD(P)-binding Rossmann-fold domains"/>
    <property type="match status" value="1"/>
</dbReference>
<comment type="similarity">
    <text evidence="1">Belongs to the short-chain dehydrogenases/reductases (SDR) family.</text>
</comment>
<dbReference type="PANTHER" id="PTHR42879">
    <property type="entry name" value="3-OXOACYL-(ACYL-CARRIER-PROTEIN) REDUCTASE"/>
    <property type="match status" value="1"/>
</dbReference>
<keyword evidence="2" id="KW-0560">Oxidoreductase</keyword>
<dbReference type="Pfam" id="PF13561">
    <property type="entry name" value="adh_short_C2"/>
    <property type="match status" value="1"/>
</dbReference>
<dbReference type="EMBL" id="UINC01073444">
    <property type="protein sequence ID" value="SVC09834.1"/>
    <property type="molecule type" value="Genomic_DNA"/>
</dbReference>
<accession>A0A382JC48</accession>
<sequence length="250" mass="26867">MEKEFEGKTALVTGGSRGIGRAVCLDLAQSGAKVAVNFTLNASAAEKTVEMIRNQGGEAFAVRADVSRPVEVQSMVSQVEETHGPVDLLVTSAGIVRRESHETLTYEIWKEIMEVNMDGTFLPVMALKDGMLERGFGRIVCIASIAGLRPRPNNIAYSASKAGVIGFVRSCSEALAPKIRINCLAPGLIETEMISTLDPEKRKAMIQATPIPRTGTPEEMSNVVHFLLSEKASFVTGQTYVADGGRVTLP</sequence>
<dbReference type="PRINTS" id="PR00081">
    <property type="entry name" value="GDHRDH"/>
</dbReference>
<dbReference type="GO" id="GO:0016491">
    <property type="term" value="F:oxidoreductase activity"/>
    <property type="evidence" value="ECO:0007669"/>
    <property type="project" value="UniProtKB-KW"/>
</dbReference>
<dbReference type="InterPro" id="IPR002347">
    <property type="entry name" value="SDR_fam"/>
</dbReference>
<dbReference type="PRINTS" id="PR00080">
    <property type="entry name" value="SDRFAMILY"/>
</dbReference>
<dbReference type="NCBIfam" id="NF009466">
    <property type="entry name" value="PRK12826.1-2"/>
    <property type="match status" value="1"/>
</dbReference>
<gene>
    <name evidence="3" type="ORF">METZ01_LOCUS262688</name>
</gene>
<evidence type="ECO:0008006" key="4">
    <source>
        <dbReference type="Google" id="ProtNLM"/>
    </source>
</evidence>